<dbReference type="InterPro" id="IPR001610">
    <property type="entry name" value="PAC"/>
</dbReference>
<evidence type="ECO:0000259" key="8">
    <source>
        <dbReference type="PROSITE" id="PS50112"/>
    </source>
</evidence>
<keyword evidence="5" id="KW-0418">Kinase</keyword>
<dbReference type="CDD" id="cd00130">
    <property type="entry name" value="PAS"/>
    <property type="match status" value="4"/>
</dbReference>
<feature type="domain" description="PAC" evidence="9">
    <location>
        <begin position="235"/>
        <end position="288"/>
    </location>
</feature>
<dbReference type="Gene3D" id="1.20.5.1930">
    <property type="match status" value="1"/>
</dbReference>
<dbReference type="PROSITE" id="PS50112">
    <property type="entry name" value="PAS"/>
    <property type="match status" value="4"/>
</dbReference>
<dbReference type="CDD" id="cd16917">
    <property type="entry name" value="HATPase_UhpB-NarQ-NarX-like"/>
    <property type="match status" value="1"/>
</dbReference>
<dbReference type="AlphaFoldDB" id="A0A172U180"/>
<feature type="domain" description="PAC" evidence="9">
    <location>
        <begin position="738"/>
        <end position="790"/>
    </location>
</feature>
<dbReference type="SMART" id="SM00387">
    <property type="entry name" value="HATPase_c"/>
    <property type="match status" value="1"/>
</dbReference>
<evidence type="ECO:0000259" key="9">
    <source>
        <dbReference type="PROSITE" id="PS50113"/>
    </source>
</evidence>
<evidence type="ECO:0000256" key="3">
    <source>
        <dbReference type="ARBA" id="ARBA00022553"/>
    </source>
</evidence>
<evidence type="ECO:0000256" key="4">
    <source>
        <dbReference type="ARBA" id="ARBA00022679"/>
    </source>
</evidence>
<dbReference type="InterPro" id="IPR036890">
    <property type="entry name" value="HATPase_C_sf"/>
</dbReference>
<feature type="domain" description="PAS" evidence="8">
    <location>
        <begin position="660"/>
        <end position="733"/>
    </location>
</feature>
<evidence type="ECO:0000259" key="7">
    <source>
        <dbReference type="PROSITE" id="PS50109"/>
    </source>
</evidence>
<dbReference type="SUPFAM" id="SSF55874">
    <property type="entry name" value="ATPase domain of HSP90 chaperone/DNA topoisomerase II/histidine kinase"/>
    <property type="match status" value="1"/>
</dbReference>
<dbReference type="PANTHER" id="PTHR43304:SF1">
    <property type="entry name" value="PAC DOMAIN-CONTAINING PROTEIN"/>
    <property type="match status" value="1"/>
</dbReference>
<dbReference type="SUPFAM" id="SSF55785">
    <property type="entry name" value="PYP-like sensor domain (PAS domain)"/>
    <property type="match status" value="6"/>
</dbReference>
<name>A0A172U180_9BACT</name>
<feature type="region of interest" description="Disordered" evidence="6">
    <location>
        <begin position="1"/>
        <end position="27"/>
    </location>
</feature>
<keyword evidence="3" id="KW-0597">Phosphoprotein</keyword>
<dbReference type="KEGG" id="fla:SY85_24205"/>
<dbReference type="InterPro" id="IPR000014">
    <property type="entry name" value="PAS"/>
</dbReference>
<dbReference type="InterPro" id="IPR000700">
    <property type="entry name" value="PAS-assoc_C"/>
</dbReference>
<dbReference type="SMART" id="SM00091">
    <property type="entry name" value="PAS"/>
    <property type="match status" value="6"/>
</dbReference>
<evidence type="ECO:0000256" key="2">
    <source>
        <dbReference type="ARBA" id="ARBA00012438"/>
    </source>
</evidence>
<dbReference type="Pfam" id="PF02518">
    <property type="entry name" value="HATPase_c"/>
    <property type="match status" value="1"/>
</dbReference>
<feature type="domain" description="PAS" evidence="8">
    <location>
        <begin position="282"/>
        <end position="326"/>
    </location>
</feature>
<evidence type="ECO:0000313" key="10">
    <source>
        <dbReference type="EMBL" id="ANE53111.1"/>
    </source>
</evidence>
<dbReference type="PANTHER" id="PTHR43304">
    <property type="entry name" value="PHYTOCHROME-LIKE PROTEIN CPH1"/>
    <property type="match status" value="1"/>
</dbReference>
<dbReference type="Gene3D" id="3.30.450.20">
    <property type="entry name" value="PAS domain"/>
    <property type="match status" value="6"/>
</dbReference>
<dbReference type="EC" id="2.7.13.3" evidence="2"/>
<dbReference type="EMBL" id="CP011390">
    <property type="protein sequence ID" value="ANE53111.1"/>
    <property type="molecule type" value="Genomic_DNA"/>
</dbReference>
<keyword evidence="11" id="KW-1185">Reference proteome</keyword>
<dbReference type="InterPro" id="IPR035965">
    <property type="entry name" value="PAS-like_dom_sf"/>
</dbReference>
<dbReference type="Gene3D" id="3.30.565.10">
    <property type="entry name" value="Histidine kinase-like ATPase, C-terminal domain"/>
    <property type="match status" value="1"/>
</dbReference>
<dbReference type="PROSITE" id="PS50109">
    <property type="entry name" value="HIS_KIN"/>
    <property type="match status" value="1"/>
</dbReference>
<reference evidence="11" key="1">
    <citation type="submission" date="2015-01" db="EMBL/GenBank/DDBJ databases">
        <title>Flavisolibacter sp./LCS9/ whole genome sequencing.</title>
        <authorList>
            <person name="Kim M.K."/>
            <person name="Srinivasan S."/>
            <person name="Lee J.-J."/>
        </authorList>
    </citation>
    <scope>NUCLEOTIDE SEQUENCE [LARGE SCALE GENOMIC DNA]</scope>
    <source>
        <strain evidence="11">LCS9</strain>
    </source>
</reference>
<dbReference type="Pfam" id="PF13426">
    <property type="entry name" value="PAS_9"/>
    <property type="match status" value="2"/>
</dbReference>
<dbReference type="Proteomes" id="UP000077177">
    <property type="component" value="Chromosome"/>
</dbReference>
<dbReference type="InterPro" id="IPR005467">
    <property type="entry name" value="His_kinase_dom"/>
</dbReference>
<evidence type="ECO:0000256" key="6">
    <source>
        <dbReference type="SAM" id="MobiDB-lite"/>
    </source>
</evidence>
<dbReference type="InterPro" id="IPR003594">
    <property type="entry name" value="HATPase_dom"/>
</dbReference>
<feature type="domain" description="PAS" evidence="8">
    <location>
        <begin position="532"/>
        <end position="602"/>
    </location>
</feature>
<dbReference type="PROSITE" id="PS50113">
    <property type="entry name" value="PAC"/>
    <property type="match status" value="4"/>
</dbReference>
<dbReference type="STRING" id="1492898.SY85_24205"/>
<dbReference type="Pfam" id="PF08447">
    <property type="entry name" value="PAS_3"/>
    <property type="match status" value="3"/>
</dbReference>
<dbReference type="NCBIfam" id="TIGR00229">
    <property type="entry name" value="sensory_box"/>
    <property type="match status" value="5"/>
</dbReference>
<feature type="compositionally biased region" description="Polar residues" evidence="6">
    <location>
        <begin position="10"/>
        <end position="20"/>
    </location>
</feature>
<dbReference type="Pfam" id="PF13596">
    <property type="entry name" value="PAS_10"/>
    <property type="match status" value="1"/>
</dbReference>
<evidence type="ECO:0000256" key="5">
    <source>
        <dbReference type="ARBA" id="ARBA00022777"/>
    </source>
</evidence>
<proteinExistence type="predicted"/>
<reference evidence="10 11" key="2">
    <citation type="journal article" date="2016" name="Int. J. Syst. Evol. Microbiol.">
        <title>Flavisolibacter tropicus sp. nov., isolated from tropical soil.</title>
        <authorList>
            <person name="Lee J.J."/>
            <person name="Kang M.S."/>
            <person name="Kim G.S."/>
            <person name="Lee C.S."/>
            <person name="Lim S."/>
            <person name="Lee J."/>
            <person name="Roh S.H."/>
            <person name="Kang H."/>
            <person name="Ha J.M."/>
            <person name="Bae S."/>
            <person name="Jung H.Y."/>
            <person name="Kim M.K."/>
        </authorList>
    </citation>
    <scope>NUCLEOTIDE SEQUENCE [LARGE SCALE GENOMIC DNA]</scope>
    <source>
        <strain evidence="10 11">LCS9</strain>
    </source>
</reference>
<protein>
    <recommendedName>
        <fullName evidence="2">histidine kinase</fullName>
        <ecNumber evidence="2">2.7.13.3</ecNumber>
    </recommendedName>
</protein>
<evidence type="ECO:0000256" key="1">
    <source>
        <dbReference type="ARBA" id="ARBA00000085"/>
    </source>
</evidence>
<feature type="domain" description="PAC" evidence="9">
    <location>
        <begin position="607"/>
        <end position="659"/>
    </location>
</feature>
<keyword evidence="4" id="KW-0808">Transferase</keyword>
<dbReference type="InterPro" id="IPR052162">
    <property type="entry name" value="Sensor_kinase/Photoreceptor"/>
</dbReference>
<dbReference type="InterPro" id="IPR013655">
    <property type="entry name" value="PAS_fold_3"/>
</dbReference>
<comment type="catalytic activity">
    <reaction evidence="1">
        <text>ATP + protein L-histidine = ADP + protein N-phospho-L-histidine.</text>
        <dbReference type="EC" id="2.7.13.3"/>
    </reaction>
</comment>
<dbReference type="OrthoDB" id="5522855at2"/>
<feature type="domain" description="PAC" evidence="9">
    <location>
        <begin position="105"/>
        <end position="158"/>
    </location>
</feature>
<feature type="domain" description="Histidine kinase" evidence="7">
    <location>
        <begin position="813"/>
        <end position="1004"/>
    </location>
</feature>
<dbReference type="RefSeq" id="WP_066408793.1">
    <property type="nucleotide sequence ID" value="NZ_CP011390.1"/>
</dbReference>
<dbReference type="SMART" id="SM00086">
    <property type="entry name" value="PAC"/>
    <property type="match status" value="5"/>
</dbReference>
<feature type="domain" description="PAS" evidence="8">
    <location>
        <begin position="159"/>
        <end position="231"/>
    </location>
</feature>
<dbReference type="GO" id="GO:0004673">
    <property type="term" value="F:protein histidine kinase activity"/>
    <property type="evidence" value="ECO:0007669"/>
    <property type="project" value="UniProtKB-EC"/>
</dbReference>
<sequence>MSLKNHTSKENTSNPKPEINTNKEAHKPAFNDPNALLSILLSNSKELVILLDSNYIIQYINENSRKQFFKLFHTDLQIGQNLLHVASEKNQPFIKEIYEDVLKGNQRETESSHLVDGNITFLRNIFRPAKDEKGNILGIIINTYDITEDKKNQIALEEAERRWQYASEGSHQGLWDWDIQTGYTYYSPSYKRLYGFEDNELINHIDEWVSRIHPDDRHITDNALEKHLLSNQPIYDSTYRIKAKDGTYRWILSRGIIVSWDENGKPLRMIGTHTDITSYKVTEANYRLLFYSSPLPMWTLDPETQRFLDVNDMAVAHYGYSREEFLQMTIKDIQPLDESFDHRFLTDINREAVHFSVTGLRHQKKDGDIIYVDLTGHTIIEQVGRKINLITCQDVTDKILAEQRLLNSEVKYRTLFVNNPLPSWIYNPETQQLLEVNKAAVAHYGYTKEEFKQMTIQELHPIDEREEANINIQEARSKDTNSSSWRHQKKNGEIIFVDIRSSAIEYQNQKARLVVVHDKTTQVKAELELLKSNERFLFASKATSDAIWDYDLEHNTLDWGEGLFTLFGYKSEEITYDKWLALIHPEDVQRVTDSFLQAIQHSSQSIWRGQYRFKAADNSYRYVFDRGFILRDSSNKPYRMIGAMQDITDLKLKEKELTESNERYNAILKATSDLIWDWDLESGYIYRDAEGLQNVYGVSNDAAIRTIDPWLRRIHPEDSLHVQNTINNILHNTGLDTFEVEYRFLRDDHQYNFVYDRGIILRNAEGKPVRLIGAAQNITERKRLEMQLLKKELDKQKFISQTTIETQEQERSEIGKELHDNVNQVLTTTKLYLDLSLSNSELKDELIAKSSQNIIYVINEIRQLSRSLMNPSLGDLGLIESINELLDNINLTGKLKIKLKAAHRLESTLSENQKLMIYRIVQEAINNALKHAKAKNVTITIQDTPQIVELFIADDGIGFNFDTVKKGSGLKHIQNRVYLANGTLTVNSVPGKGSLIMINFPKHTNPI</sequence>
<gene>
    <name evidence="10" type="ORF">SY85_24205</name>
</gene>
<organism evidence="10 11">
    <name type="scientific">Flavisolibacter tropicus</name>
    <dbReference type="NCBI Taxonomy" id="1492898"/>
    <lineage>
        <taxon>Bacteria</taxon>
        <taxon>Pseudomonadati</taxon>
        <taxon>Bacteroidota</taxon>
        <taxon>Chitinophagia</taxon>
        <taxon>Chitinophagales</taxon>
        <taxon>Chitinophagaceae</taxon>
        <taxon>Flavisolibacter</taxon>
    </lineage>
</organism>
<evidence type="ECO:0000313" key="11">
    <source>
        <dbReference type="Proteomes" id="UP000077177"/>
    </source>
</evidence>
<accession>A0A172U180</accession>